<keyword evidence="4" id="KW-1185">Reference proteome</keyword>
<keyword evidence="1" id="KW-0677">Repeat</keyword>
<dbReference type="Pfam" id="PF24883">
    <property type="entry name" value="NPHP3_N"/>
    <property type="match status" value="1"/>
</dbReference>
<dbReference type="PANTHER" id="PTHR10039:SF16">
    <property type="entry name" value="GPI INOSITOL-DEACYLASE"/>
    <property type="match status" value="1"/>
</dbReference>
<proteinExistence type="predicted"/>
<name>A0AAD7H915_9AGAR</name>
<dbReference type="PANTHER" id="PTHR10039">
    <property type="entry name" value="AMELOGENIN"/>
    <property type="match status" value="1"/>
</dbReference>
<evidence type="ECO:0000256" key="1">
    <source>
        <dbReference type="ARBA" id="ARBA00022737"/>
    </source>
</evidence>
<dbReference type="AlphaFoldDB" id="A0AAD7H915"/>
<organism evidence="3 4">
    <name type="scientific">Mycena metata</name>
    <dbReference type="NCBI Taxonomy" id="1033252"/>
    <lineage>
        <taxon>Eukaryota</taxon>
        <taxon>Fungi</taxon>
        <taxon>Dikarya</taxon>
        <taxon>Basidiomycota</taxon>
        <taxon>Agaricomycotina</taxon>
        <taxon>Agaricomycetes</taxon>
        <taxon>Agaricomycetidae</taxon>
        <taxon>Agaricales</taxon>
        <taxon>Marasmiineae</taxon>
        <taxon>Mycenaceae</taxon>
        <taxon>Mycena</taxon>
    </lineage>
</organism>
<reference evidence="3" key="1">
    <citation type="submission" date="2023-03" db="EMBL/GenBank/DDBJ databases">
        <title>Massive genome expansion in bonnet fungi (Mycena s.s.) driven by repeated elements and novel gene families across ecological guilds.</title>
        <authorList>
            <consortium name="Lawrence Berkeley National Laboratory"/>
            <person name="Harder C.B."/>
            <person name="Miyauchi S."/>
            <person name="Viragh M."/>
            <person name="Kuo A."/>
            <person name="Thoen E."/>
            <person name="Andreopoulos B."/>
            <person name="Lu D."/>
            <person name="Skrede I."/>
            <person name="Drula E."/>
            <person name="Henrissat B."/>
            <person name="Morin E."/>
            <person name="Kohler A."/>
            <person name="Barry K."/>
            <person name="LaButti K."/>
            <person name="Morin E."/>
            <person name="Salamov A."/>
            <person name="Lipzen A."/>
            <person name="Mereny Z."/>
            <person name="Hegedus B."/>
            <person name="Baldrian P."/>
            <person name="Stursova M."/>
            <person name="Weitz H."/>
            <person name="Taylor A."/>
            <person name="Grigoriev I.V."/>
            <person name="Nagy L.G."/>
            <person name="Martin F."/>
            <person name="Kauserud H."/>
        </authorList>
    </citation>
    <scope>NUCLEOTIDE SEQUENCE</scope>
    <source>
        <strain evidence="3">CBHHK182m</strain>
    </source>
</reference>
<feature type="non-terminal residue" evidence="3">
    <location>
        <position position="253"/>
    </location>
</feature>
<evidence type="ECO:0000313" key="3">
    <source>
        <dbReference type="EMBL" id="KAJ7715406.1"/>
    </source>
</evidence>
<feature type="non-terminal residue" evidence="3">
    <location>
        <position position="1"/>
    </location>
</feature>
<sequence>RQSLVDKNTREALEKWLQPAEVARSQGEAAENLHENTGLWVFERPEYRDWIYRPSSLLWLHGISGCGKTILSSSIIKTLRQRGEPLAYFYFDTNTSKQLTVSHLLCSLIDQLSVQTSSPDMTLATLRRSYKGARDLPDSQTLISKALIPILIELTESAIYIVIDALDECSERDKLLKSIAEITDAQLSGVHLLLTSRSDVPRLKGAISVSIQGWVDPDIKLYITDTLDEADFAGWHPDRKKQIKVELLRQSGG</sequence>
<evidence type="ECO:0000259" key="2">
    <source>
        <dbReference type="Pfam" id="PF24883"/>
    </source>
</evidence>
<dbReference type="Gene3D" id="3.40.50.300">
    <property type="entry name" value="P-loop containing nucleotide triphosphate hydrolases"/>
    <property type="match status" value="1"/>
</dbReference>
<evidence type="ECO:0000313" key="4">
    <source>
        <dbReference type="Proteomes" id="UP001215598"/>
    </source>
</evidence>
<dbReference type="InterPro" id="IPR056884">
    <property type="entry name" value="NPHP3-like_N"/>
</dbReference>
<protein>
    <recommendedName>
        <fullName evidence="2">Nephrocystin 3-like N-terminal domain-containing protein</fullName>
    </recommendedName>
</protein>
<dbReference type="Proteomes" id="UP001215598">
    <property type="component" value="Unassembled WGS sequence"/>
</dbReference>
<accession>A0AAD7H915</accession>
<gene>
    <name evidence="3" type="ORF">B0H16DRAFT_1805602</name>
</gene>
<dbReference type="SUPFAM" id="SSF52540">
    <property type="entry name" value="P-loop containing nucleoside triphosphate hydrolases"/>
    <property type="match status" value="1"/>
</dbReference>
<comment type="caution">
    <text evidence="3">The sequence shown here is derived from an EMBL/GenBank/DDBJ whole genome shotgun (WGS) entry which is preliminary data.</text>
</comment>
<feature type="domain" description="Nephrocystin 3-like N-terminal" evidence="2">
    <location>
        <begin position="36"/>
        <end position="197"/>
    </location>
</feature>
<dbReference type="InterPro" id="IPR027417">
    <property type="entry name" value="P-loop_NTPase"/>
</dbReference>
<dbReference type="EMBL" id="JARKIB010000309">
    <property type="protein sequence ID" value="KAJ7715406.1"/>
    <property type="molecule type" value="Genomic_DNA"/>
</dbReference>